<accession>A0A4R6UEZ0</accession>
<keyword evidence="4 5" id="KW-0574">Periplasm</keyword>
<dbReference type="PANTHER" id="PTHR30222">
    <property type="entry name" value="SPERMIDINE/PUTRESCINE-BINDING PERIPLASMIC PROTEIN"/>
    <property type="match status" value="1"/>
</dbReference>
<dbReference type="OrthoDB" id="9769319at2"/>
<evidence type="ECO:0000313" key="7">
    <source>
        <dbReference type="EMBL" id="TDQ44496.1"/>
    </source>
</evidence>
<proteinExistence type="inferred from homology"/>
<name>A0A4R6UEZ0_9BURK</name>
<dbReference type="InterPro" id="IPR001188">
    <property type="entry name" value="Sperm_putr-bd"/>
</dbReference>
<evidence type="ECO:0000313" key="8">
    <source>
        <dbReference type="Proteomes" id="UP000295510"/>
    </source>
</evidence>
<protein>
    <recommendedName>
        <fullName evidence="5">Putrescine-binding periplasmic protein</fullName>
    </recommendedName>
</protein>
<evidence type="ECO:0000256" key="5">
    <source>
        <dbReference type="PIRNR" id="PIRNR019574"/>
    </source>
</evidence>
<dbReference type="Proteomes" id="UP000295510">
    <property type="component" value="Unassembled WGS sequence"/>
</dbReference>
<keyword evidence="3 6" id="KW-0732">Signal</keyword>
<dbReference type="InterPro" id="IPR006059">
    <property type="entry name" value="SBP"/>
</dbReference>
<evidence type="ECO:0000256" key="1">
    <source>
        <dbReference type="ARBA" id="ARBA00004418"/>
    </source>
</evidence>
<evidence type="ECO:0000256" key="2">
    <source>
        <dbReference type="ARBA" id="ARBA00022448"/>
    </source>
</evidence>
<dbReference type="PRINTS" id="PR00909">
    <property type="entry name" value="SPERMDNBNDNG"/>
</dbReference>
<evidence type="ECO:0000256" key="4">
    <source>
        <dbReference type="ARBA" id="ARBA00022764"/>
    </source>
</evidence>
<dbReference type="GO" id="GO:0042597">
    <property type="term" value="C:periplasmic space"/>
    <property type="evidence" value="ECO:0007669"/>
    <property type="project" value="UniProtKB-SubCell"/>
</dbReference>
<reference evidence="7 8" key="1">
    <citation type="submission" date="2019-03" db="EMBL/GenBank/DDBJ databases">
        <title>Genomic Encyclopedia of Type Strains, Phase IV (KMG-IV): sequencing the most valuable type-strain genomes for metagenomic binning, comparative biology and taxonomic classification.</title>
        <authorList>
            <person name="Goeker M."/>
        </authorList>
    </citation>
    <scope>NUCLEOTIDE SEQUENCE [LARGE SCALE GENOMIC DNA]</scope>
    <source>
        <strain evidence="7 8">DSM 19605</strain>
    </source>
</reference>
<keyword evidence="2 5" id="KW-0813">Transport</keyword>
<keyword evidence="8" id="KW-1185">Reference proteome</keyword>
<organism evidence="7 8">
    <name type="scientific">Tepidicella xavieri</name>
    <dbReference type="NCBI Taxonomy" id="360241"/>
    <lineage>
        <taxon>Bacteria</taxon>
        <taxon>Pseudomonadati</taxon>
        <taxon>Pseudomonadota</taxon>
        <taxon>Betaproteobacteria</taxon>
        <taxon>Burkholderiales</taxon>
        <taxon>Tepidicella</taxon>
    </lineage>
</organism>
<comment type="function">
    <text evidence="5">Required for the activity of the bacterial periplasmic transport system of putrescine.</text>
</comment>
<dbReference type="GO" id="GO:0015846">
    <property type="term" value="P:polyamine transport"/>
    <property type="evidence" value="ECO:0007669"/>
    <property type="project" value="InterPro"/>
</dbReference>
<evidence type="ECO:0000256" key="6">
    <source>
        <dbReference type="SAM" id="SignalP"/>
    </source>
</evidence>
<dbReference type="EMBL" id="SNYL01000003">
    <property type="protein sequence ID" value="TDQ44496.1"/>
    <property type="molecule type" value="Genomic_DNA"/>
</dbReference>
<feature type="chain" id="PRO_5020985877" description="Putrescine-binding periplasmic protein" evidence="6">
    <location>
        <begin position="20"/>
        <end position="376"/>
    </location>
</feature>
<dbReference type="Pfam" id="PF13416">
    <property type="entry name" value="SBP_bac_8"/>
    <property type="match status" value="1"/>
</dbReference>
<dbReference type="PANTHER" id="PTHR30222:SF12">
    <property type="entry name" value="NORSPERMIDINE SENSOR"/>
    <property type="match status" value="1"/>
</dbReference>
<gene>
    <name evidence="7" type="ORF">DFR43_103240</name>
</gene>
<dbReference type="RefSeq" id="WP_133596088.1">
    <property type="nucleotide sequence ID" value="NZ_SNYL01000003.1"/>
</dbReference>
<feature type="signal peptide" evidence="6">
    <location>
        <begin position="1"/>
        <end position="19"/>
    </location>
</feature>
<evidence type="ECO:0000256" key="3">
    <source>
        <dbReference type="ARBA" id="ARBA00022729"/>
    </source>
</evidence>
<dbReference type="PIRSF" id="PIRSF019574">
    <property type="entry name" value="Periplasmic_polyamine_BP"/>
    <property type="match status" value="1"/>
</dbReference>
<comment type="similarity">
    <text evidence="5">Belongs to the bacterial solute-binding protein PotD/PotF family.</text>
</comment>
<dbReference type="AlphaFoldDB" id="A0A4R6UEZ0"/>
<dbReference type="GO" id="GO:0019808">
    <property type="term" value="F:polyamine binding"/>
    <property type="evidence" value="ECO:0007669"/>
    <property type="project" value="InterPro"/>
</dbReference>
<dbReference type="PROSITE" id="PS51257">
    <property type="entry name" value="PROKAR_LIPOPROTEIN"/>
    <property type="match status" value="1"/>
</dbReference>
<comment type="subcellular location">
    <subcellularLocation>
        <location evidence="1 5">Periplasm</location>
    </subcellularLocation>
</comment>
<sequence length="376" mass="40957">MKKSLLAVALSAVFLVACGKKEEPAATAAAPADTGSKVLNIYNWDDYIPDGMIAAFEQEFGIKVNYDTFENNETLHAKLIAGNSGYDIVVPTVGFSKKQLEAGLFQPLDKSKIPNLVNLDPVFLKKLASIDEGNRHYVPWGWGFTTVGINRQKVEAALGTSELPANSWELVFNPEYANKLRSCGIIFLDSPTEIMPAALHYIGKDPYSNNPDDIRAAGEMLAQIRPNIRLFSSNMIDDIAGGLGCAFVGWSGDINIAADRVREQGGQDEIVPLLPSTGGVLFVDVMAIPADARNVENAHLFINFFLRPENGAAMANEMNYPTGNKAALPLINDEIKNNPTIFLDEENMARLIPSGGYANELSGVLNEVYNAFKRGR</sequence>
<dbReference type="Gene3D" id="3.40.190.10">
    <property type="entry name" value="Periplasmic binding protein-like II"/>
    <property type="match status" value="2"/>
</dbReference>
<dbReference type="SUPFAM" id="SSF53850">
    <property type="entry name" value="Periplasmic binding protein-like II"/>
    <property type="match status" value="1"/>
</dbReference>
<comment type="caution">
    <text evidence="7">The sequence shown here is derived from an EMBL/GenBank/DDBJ whole genome shotgun (WGS) entry which is preliminary data.</text>
</comment>